<dbReference type="EMBL" id="PDYG01000014">
    <property type="protein sequence ID" value="PHU38161.1"/>
    <property type="molecule type" value="Genomic_DNA"/>
</dbReference>
<dbReference type="Proteomes" id="UP000224563">
    <property type="component" value="Unassembled WGS sequence"/>
</dbReference>
<protein>
    <recommendedName>
        <fullName evidence="4">DUF5610 domain-containing protein</fullName>
    </recommendedName>
</protein>
<feature type="compositionally biased region" description="Polar residues" evidence="1">
    <location>
        <begin position="1"/>
        <end position="27"/>
    </location>
</feature>
<evidence type="ECO:0008006" key="4">
    <source>
        <dbReference type="Google" id="ProtNLM"/>
    </source>
</evidence>
<dbReference type="AlphaFoldDB" id="A0A2G3E4N5"/>
<keyword evidence="3" id="KW-1185">Reference proteome</keyword>
<organism evidence="2 3">
    <name type="scientific">Agathobacter ruminis</name>
    <dbReference type="NCBI Taxonomy" id="1712665"/>
    <lineage>
        <taxon>Bacteria</taxon>
        <taxon>Bacillati</taxon>
        <taxon>Bacillota</taxon>
        <taxon>Clostridia</taxon>
        <taxon>Lachnospirales</taxon>
        <taxon>Lachnospiraceae</taxon>
        <taxon>Agathobacter</taxon>
    </lineage>
</organism>
<evidence type="ECO:0000256" key="1">
    <source>
        <dbReference type="SAM" id="MobiDB-lite"/>
    </source>
</evidence>
<evidence type="ECO:0000313" key="2">
    <source>
        <dbReference type="EMBL" id="PHU38161.1"/>
    </source>
</evidence>
<reference evidence="2 3" key="1">
    <citation type="submission" date="2017-10" db="EMBL/GenBank/DDBJ databases">
        <title>Resolving the taxonomy of Roseburia spp., Eubacterium rectale and Agathobacter spp. through phylogenomic analysis.</title>
        <authorList>
            <person name="Sheridan P.O."/>
            <person name="Walker A.W."/>
            <person name="Duncan S.H."/>
            <person name="Scott K.P."/>
            <person name="Toole P.W.O."/>
            <person name="Luis P."/>
            <person name="Flint H.J."/>
        </authorList>
    </citation>
    <scope>NUCLEOTIDE SEQUENCE [LARGE SCALE GENOMIC DNA]</scope>
    <source>
        <strain evidence="2 3">JK623</strain>
    </source>
</reference>
<comment type="caution">
    <text evidence="2">The sequence shown here is derived from an EMBL/GenBank/DDBJ whole genome shotgun (WGS) entry which is preliminary data.</text>
</comment>
<evidence type="ECO:0000313" key="3">
    <source>
        <dbReference type="Proteomes" id="UP000224563"/>
    </source>
</evidence>
<sequence length="225" mass="24599">MNLNSINAFTSSVAAASGAKTEQTSKAQSEKEKQVVIGKSDFSVEAATYTPSKEGLEKQDAHMVDKPATDRSAIVQQLQADAEAQKNSLINMVREALGKQSSTYSLSIGDEDGIWKFLAKGDFTVTEAAKKEAQEAISEDGYWGVEQTAQRIFDFAQTLSGGNVEKADTLLNAFKEGFSQATKIWGSELPDISQRTYEAVEKKFEEWKKSMNSTETDPTMEAVQA</sequence>
<reference evidence="2 3" key="2">
    <citation type="submission" date="2017-10" db="EMBL/GenBank/DDBJ databases">
        <authorList>
            <person name="Banno H."/>
            <person name="Chua N.-H."/>
        </authorList>
    </citation>
    <scope>NUCLEOTIDE SEQUENCE [LARGE SCALE GENOMIC DNA]</scope>
    <source>
        <strain evidence="2 3">JK623</strain>
    </source>
</reference>
<feature type="region of interest" description="Disordered" evidence="1">
    <location>
        <begin position="1"/>
        <end position="34"/>
    </location>
</feature>
<accession>A0A2G3E4N5</accession>
<gene>
    <name evidence="2" type="ORF">CSX02_03905</name>
</gene>
<dbReference type="RefSeq" id="WP_099385711.1">
    <property type="nucleotide sequence ID" value="NZ_JANSWH010000080.1"/>
</dbReference>
<name>A0A2G3E4N5_9FIRM</name>
<proteinExistence type="predicted"/>